<dbReference type="NCBIfam" id="TIGR01414">
    <property type="entry name" value="autotrans_barl"/>
    <property type="match status" value="1"/>
</dbReference>
<name>A0A653DXZ4_9PSED</name>
<dbReference type="SUPFAM" id="SSF51126">
    <property type="entry name" value="Pectin lyase-like"/>
    <property type="match status" value="1"/>
</dbReference>
<proteinExistence type="predicted"/>
<dbReference type="InterPro" id="IPR036709">
    <property type="entry name" value="Autotransporte_beta_dom_sf"/>
</dbReference>
<feature type="compositionally biased region" description="Pro residues" evidence="1">
    <location>
        <begin position="1007"/>
        <end position="1016"/>
    </location>
</feature>
<dbReference type="PANTHER" id="PTHR35037:SF3">
    <property type="entry name" value="C-TERMINAL REGION OF AIDA-LIKE PROTEIN"/>
    <property type="match status" value="1"/>
</dbReference>
<dbReference type="SMART" id="SM00869">
    <property type="entry name" value="Autotransporter"/>
    <property type="match status" value="1"/>
</dbReference>
<dbReference type="PROSITE" id="PS51208">
    <property type="entry name" value="AUTOTRANSPORTER"/>
    <property type="match status" value="1"/>
</dbReference>
<dbReference type="SUPFAM" id="SSF103515">
    <property type="entry name" value="Autotransporter"/>
    <property type="match status" value="1"/>
</dbReference>
<dbReference type="Gene3D" id="2.160.20.20">
    <property type="match status" value="1"/>
</dbReference>
<dbReference type="InterPro" id="IPR006315">
    <property type="entry name" value="OM_autotransptr_brl_dom"/>
</dbReference>
<evidence type="ECO:0000259" key="2">
    <source>
        <dbReference type="PROSITE" id="PS51208"/>
    </source>
</evidence>
<feature type="compositionally biased region" description="Pro residues" evidence="1">
    <location>
        <begin position="980"/>
        <end position="989"/>
    </location>
</feature>
<dbReference type="Pfam" id="PF18883">
    <property type="entry name" value="AC_1"/>
    <property type="match status" value="1"/>
</dbReference>
<sequence>MDTDTRNPCVSRFMLLRQGPSCLVESITFIVVTALPVAAFAVDECGADGAGQSTISCSAGSYVSGINYQVADGLTLILDDAGIIVGEGGVSLEADATSTGNLSIEARNFAPFVTTVDGTGLVAIKRGTGDVSVTVTGGSVAITGPTQSQAHAVFARNLGQGNASVEVAGGTLTTEGNSSFGAYARTDNANAGLASALMSGGSIETTGSSASSGVVAEAAGTGGGAVATMTGGSILVRGNSASGLETIVGNGQSIADAITTFSGGKIEAQGNSNGVSARNSGTGSATIHITGGQISATEGNVVRLAMINTNTVGTGNVVIDDGELIGERGGVLSVKSGPGDVAITLNGGSIRTTFAGNAPGIFTRSDRQAGGNDGSLIININGGTIDTVGSSAFGAEALAGSRTSTFINMRGGAVTTEGRGATGLLATHGSQTDVTGSANILMSGGSVTTKDRGADAILASHGGTGTVGAATAIITDGVISTAGLGSNGVSTLITSASNGSTAESRIEGGTVQTTGQRAAGARALNRGAGAAISGLYGGTLTTADSTGHGVIATSEGTGAATANLAGGTATTQGSSAYGVAAEVSNAASSAAATVNATGGTLNTSGALAHGLFATNAGSGNAVVSNQTTITTSGGNADALRAEVTGTGRYSVSATGGLATGGSAGGAGIRGVGAAGGNIDVAQAAVIDGSAGAAGIVAEGGAATITTSGTIRNGITTAAGADVLNWNAGAIDSTINMGDGSDTALVTAAADMSGLLVANGGDDLGIADGAEDELKFLAGTRVVDGSLLTNWERVRLVSGTDLALSGTLATGTGAGLGADGLGFWIEDGSTLRLASTLATVMGDVTNLGTIDLQNSSANNVLTVTNNYRAGSDLLIDTVLGNDNSATDKLVVNGSTAGNTTLTVNNLGGRGALTTNGIQVVQVDGASNGGFLLKGDFVTPDNQQAVVGGAYAYTLHKNSPADPADGDWYLTSQRRPATPITPTLPPAPVDPNNPTAPGTPTDPGSPTSPVTPPAPSEPAPVENLGPRYSPGVPLYEQYAQALLGLATLPTMQQRIGNRYWPVAINQSELAVNTEGLEAEEPSIEDGASWIRVEGSHRRDHYNVSTAKANTESHNWMAQAGIDALLKERDDGSKLFGGLTAHYGGSRTDVDALDGDGNINIRGYGAGLTLTWLKENGFYVDGQAAVTWFDSDLDSDTAERTLTSDNDGKGYAVSIESGKKYVVDNETTLTPQAQLIYSQVDFDSFDDTFGAEVSMDDADSLEARVGISVDRNAAWKDDADKLRRSHVYGITNLYYEFLDGTQVDVADVKFNNRAARMRADVGVGGSYNWNDDKLSLYGEVSVDTSLNNFGDSTGVNGTVGLRVKF</sequence>
<dbReference type="InterPro" id="IPR012332">
    <property type="entry name" value="Autotransporter_pectin_lyase_C"/>
</dbReference>
<dbReference type="Pfam" id="PF03797">
    <property type="entry name" value="Autotransporter"/>
    <property type="match status" value="1"/>
</dbReference>
<dbReference type="PANTHER" id="PTHR35037">
    <property type="entry name" value="C-TERMINAL REGION OF AIDA-LIKE PROTEIN"/>
    <property type="match status" value="1"/>
</dbReference>
<protein>
    <recommendedName>
        <fullName evidence="2">Autotransporter domain-containing protein</fullName>
    </recommendedName>
</protein>
<dbReference type="EMBL" id="LR215729">
    <property type="protein sequence ID" value="VEV95256.1"/>
    <property type="molecule type" value="Genomic_DNA"/>
</dbReference>
<dbReference type="GO" id="GO:0019867">
    <property type="term" value="C:outer membrane"/>
    <property type="evidence" value="ECO:0007669"/>
    <property type="project" value="InterPro"/>
</dbReference>
<dbReference type="CDD" id="cd01344">
    <property type="entry name" value="PL2_Passenger_AT"/>
    <property type="match status" value="1"/>
</dbReference>
<dbReference type="InterPro" id="IPR043990">
    <property type="entry name" value="AC_1"/>
</dbReference>
<dbReference type="InterPro" id="IPR051551">
    <property type="entry name" value="Autotransporter_adhesion"/>
</dbReference>
<feature type="region of interest" description="Disordered" evidence="1">
    <location>
        <begin position="962"/>
        <end position="1025"/>
    </location>
</feature>
<gene>
    <name evidence="3" type="ORF">PMYSY11_0209</name>
</gene>
<feature type="domain" description="Autotransporter" evidence="2">
    <location>
        <begin position="1079"/>
        <end position="1362"/>
    </location>
</feature>
<evidence type="ECO:0000313" key="3">
    <source>
        <dbReference type="EMBL" id="VEV95256.1"/>
    </source>
</evidence>
<reference evidence="3" key="1">
    <citation type="submission" date="2019-02" db="EMBL/GenBank/DDBJ databases">
        <authorList>
            <consortium name="Genoscope - CEA"/>
            <person name="William W."/>
        </authorList>
    </citation>
    <scope>NUCLEOTIDE SEQUENCE [LARGE SCALE GENOMIC DNA]</scope>
    <source>
        <strain evidence="3">YSy11</strain>
    </source>
</reference>
<organism evidence="3">
    <name type="scientific">Pseudomonas marincola</name>
    <dbReference type="NCBI Taxonomy" id="437900"/>
    <lineage>
        <taxon>Bacteria</taxon>
        <taxon>Pseudomonadati</taxon>
        <taxon>Pseudomonadota</taxon>
        <taxon>Gammaproteobacteria</taxon>
        <taxon>Pseudomonadales</taxon>
        <taxon>Pseudomonadaceae</taxon>
        <taxon>Pseudomonas</taxon>
    </lineage>
</organism>
<dbReference type="InterPro" id="IPR011050">
    <property type="entry name" value="Pectin_lyase_fold/virulence"/>
</dbReference>
<evidence type="ECO:0000256" key="1">
    <source>
        <dbReference type="SAM" id="MobiDB-lite"/>
    </source>
</evidence>
<feature type="compositionally biased region" description="Low complexity" evidence="1">
    <location>
        <begin position="990"/>
        <end position="1006"/>
    </location>
</feature>
<dbReference type="Gene3D" id="2.40.128.130">
    <property type="entry name" value="Autotransporter beta-domain"/>
    <property type="match status" value="1"/>
</dbReference>
<dbReference type="InterPro" id="IPR005546">
    <property type="entry name" value="Autotransporte_beta"/>
</dbReference>
<accession>A0A653DXZ4</accession>